<keyword evidence="2" id="KW-1185">Reference proteome</keyword>
<name>A0A3S4ZD50_9PLAT</name>
<organism evidence="1 2">
    <name type="scientific">Protopolystoma xenopodis</name>
    <dbReference type="NCBI Taxonomy" id="117903"/>
    <lineage>
        <taxon>Eukaryota</taxon>
        <taxon>Metazoa</taxon>
        <taxon>Spiralia</taxon>
        <taxon>Lophotrochozoa</taxon>
        <taxon>Platyhelminthes</taxon>
        <taxon>Monogenea</taxon>
        <taxon>Polyopisthocotylea</taxon>
        <taxon>Polystomatidea</taxon>
        <taxon>Polystomatidae</taxon>
        <taxon>Protopolystoma</taxon>
    </lineage>
</organism>
<evidence type="ECO:0000313" key="2">
    <source>
        <dbReference type="Proteomes" id="UP000784294"/>
    </source>
</evidence>
<proteinExistence type="predicted"/>
<protein>
    <submittedName>
        <fullName evidence="1">Uncharacterized protein</fullName>
    </submittedName>
</protein>
<gene>
    <name evidence="1" type="ORF">PXEA_LOCUS1853</name>
</gene>
<dbReference type="OrthoDB" id="10052040at2759"/>
<dbReference type="AlphaFoldDB" id="A0A3S4ZD50"/>
<reference evidence="1" key="1">
    <citation type="submission" date="2018-11" db="EMBL/GenBank/DDBJ databases">
        <authorList>
            <consortium name="Pathogen Informatics"/>
        </authorList>
    </citation>
    <scope>NUCLEOTIDE SEQUENCE</scope>
</reference>
<accession>A0A3S4ZD50</accession>
<comment type="caution">
    <text evidence="1">The sequence shown here is derived from an EMBL/GenBank/DDBJ whole genome shotgun (WGS) entry which is preliminary data.</text>
</comment>
<dbReference type="Proteomes" id="UP000784294">
    <property type="component" value="Unassembled WGS sequence"/>
</dbReference>
<sequence>MSTNCGHDAQDSQVCLLEEMAIVESRAKRLGKSFPDPRELVGFDIITGRAIVPAQIGLCYCLEPTVG</sequence>
<evidence type="ECO:0000313" key="1">
    <source>
        <dbReference type="EMBL" id="VEL08413.1"/>
    </source>
</evidence>
<dbReference type="EMBL" id="CAAALY010003904">
    <property type="protein sequence ID" value="VEL08413.1"/>
    <property type="molecule type" value="Genomic_DNA"/>
</dbReference>